<name>A0A397UJH5_9GLOM</name>
<dbReference type="Proteomes" id="UP000266673">
    <property type="component" value="Unassembled WGS sequence"/>
</dbReference>
<protein>
    <submittedName>
        <fullName evidence="1">Uncharacterized protein</fullName>
    </submittedName>
</protein>
<evidence type="ECO:0000313" key="1">
    <source>
        <dbReference type="EMBL" id="RIB10425.1"/>
    </source>
</evidence>
<reference evidence="1 2" key="1">
    <citation type="submission" date="2018-06" db="EMBL/GenBank/DDBJ databases">
        <title>Comparative genomics reveals the genomic features of Rhizophagus irregularis, R. cerebriforme, R. diaphanum and Gigaspora rosea, and their symbiotic lifestyle signature.</title>
        <authorList>
            <person name="Morin E."/>
            <person name="San Clemente H."/>
            <person name="Chen E.C.H."/>
            <person name="De La Providencia I."/>
            <person name="Hainaut M."/>
            <person name="Kuo A."/>
            <person name="Kohler A."/>
            <person name="Murat C."/>
            <person name="Tang N."/>
            <person name="Roy S."/>
            <person name="Loubradou J."/>
            <person name="Henrissat B."/>
            <person name="Grigoriev I.V."/>
            <person name="Corradi N."/>
            <person name="Roux C."/>
            <person name="Martin F.M."/>
        </authorList>
    </citation>
    <scope>NUCLEOTIDE SEQUENCE [LARGE SCALE GENOMIC DNA]</scope>
    <source>
        <strain evidence="1 2">DAOM 194757</strain>
    </source>
</reference>
<dbReference type="OrthoDB" id="2424712at2759"/>
<accession>A0A397UJH5</accession>
<keyword evidence="2" id="KW-1185">Reference proteome</keyword>
<dbReference type="STRING" id="44941.A0A397UJH5"/>
<sequence length="446" mass="52178">MPLYASLNNRRNNKINDQMIYTNEYNALNNAYNEKELDNNEAINESIDNNVLSKRSNDMTSEEFNNKISSEESISDTSIEELDYENLSETSDNSEIISDESNDCITNEEESDKIVDESLSREQILSINGEFAPYFNNITETLMFCWVEKHNISTNAYDELSNIFWARLTSRKNQELWHSDIWKELLWFEKHLFELMKQYNCKYFVIYKESSTRVGRILAIVKLYINLYYDDFGTFRNTYHLLGGVYIQIGNLSFDKRKQLRNQFLLWFVPFGGKFDKFIEPFVSEMKQLEKEKIMDIKGIESLVIASLGDVTADLLQGNDLVGVKRHGATRGCRTCNTTKDFWTSNNINLALISRYHYLTNIQFDKILAASTITRHKEIVAEYGLHIKLPILDKLKRERHSQLPHDIYHATAAKILRFLKITIDALSSEEKSAFIIFWKLFDYPKD</sequence>
<comment type="caution">
    <text evidence="1">The sequence shown here is derived from an EMBL/GenBank/DDBJ whole genome shotgun (WGS) entry which is preliminary data.</text>
</comment>
<evidence type="ECO:0000313" key="2">
    <source>
        <dbReference type="Proteomes" id="UP000266673"/>
    </source>
</evidence>
<gene>
    <name evidence="1" type="ORF">C2G38_2206155</name>
</gene>
<dbReference type="AlphaFoldDB" id="A0A397UJH5"/>
<dbReference type="EMBL" id="QKWP01001252">
    <property type="protein sequence ID" value="RIB10425.1"/>
    <property type="molecule type" value="Genomic_DNA"/>
</dbReference>
<organism evidence="1 2">
    <name type="scientific">Gigaspora rosea</name>
    <dbReference type="NCBI Taxonomy" id="44941"/>
    <lineage>
        <taxon>Eukaryota</taxon>
        <taxon>Fungi</taxon>
        <taxon>Fungi incertae sedis</taxon>
        <taxon>Mucoromycota</taxon>
        <taxon>Glomeromycotina</taxon>
        <taxon>Glomeromycetes</taxon>
        <taxon>Diversisporales</taxon>
        <taxon>Gigasporaceae</taxon>
        <taxon>Gigaspora</taxon>
    </lineage>
</organism>
<proteinExistence type="predicted"/>